<evidence type="ECO:0000256" key="2">
    <source>
        <dbReference type="ARBA" id="ARBA00023136"/>
    </source>
</evidence>
<evidence type="ECO:0000256" key="3">
    <source>
        <dbReference type="ARBA" id="ARBA00023237"/>
    </source>
</evidence>
<dbReference type="EMBL" id="CP042433">
    <property type="protein sequence ID" value="QEC54654.1"/>
    <property type="molecule type" value="Genomic_DNA"/>
</dbReference>
<proteinExistence type="predicted"/>
<dbReference type="AlphaFoldDB" id="A0A5B8UDK8"/>
<evidence type="ECO:0000313" key="5">
    <source>
        <dbReference type="EMBL" id="QEC54654.1"/>
    </source>
</evidence>
<dbReference type="OrthoDB" id="1264254at2"/>
<dbReference type="InterPro" id="IPR036942">
    <property type="entry name" value="Beta-barrel_TonB_sf"/>
</dbReference>
<dbReference type="SUPFAM" id="SSF56935">
    <property type="entry name" value="Porins"/>
    <property type="match status" value="1"/>
</dbReference>
<keyword evidence="4" id="KW-0732">Signal</keyword>
<dbReference type="GO" id="GO:0009279">
    <property type="term" value="C:cell outer membrane"/>
    <property type="evidence" value="ECO:0007669"/>
    <property type="project" value="UniProtKB-SubCell"/>
</dbReference>
<comment type="subcellular location">
    <subcellularLocation>
        <location evidence="1">Cell outer membrane</location>
    </subcellularLocation>
</comment>
<gene>
    <name evidence="5" type="ORF">FSB75_01640</name>
</gene>
<feature type="signal peptide" evidence="4">
    <location>
        <begin position="1"/>
        <end position="24"/>
    </location>
</feature>
<evidence type="ECO:0000313" key="6">
    <source>
        <dbReference type="Proteomes" id="UP000321204"/>
    </source>
</evidence>
<organism evidence="5 6">
    <name type="scientific">Flavisolibacter ginsenosidimutans</name>
    <dbReference type="NCBI Taxonomy" id="661481"/>
    <lineage>
        <taxon>Bacteria</taxon>
        <taxon>Pseudomonadati</taxon>
        <taxon>Bacteroidota</taxon>
        <taxon>Chitinophagia</taxon>
        <taxon>Chitinophagales</taxon>
        <taxon>Chitinophagaceae</taxon>
        <taxon>Flavisolibacter</taxon>
    </lineage>
</organism>
<dbReference type="KEGG" id="fgg:FSB75_01640"/>
<evidence type="ECO:0000256" key="4">
    <source>
        <dbReference type="SAM" id="SignalP"/>
    </source>
</evidence>
<keyword evidence="3" id="KW-0998">Cell outer membrane</keyword>
<protein>
    <submittedName>
        <fullName evidence="5">TonB-dependent receptor</fullName>
    </submittedName>
</protein>
<keyword evidence="5" id="KW-0675">Receptor</keyword>
<dbReference type="Gene3D" id="2.40.170.20">
    <property type="entry name" value="TonB-dependent receptor, beta-barrel domain"/>
    <property type="match status" value="1"/>
</dbReference>
<evidence type="ECO:0000256" key="1">
    <source>
        <dbReference type="ARBA" id="ARBA00004442"/>
    </source>
</evidence>
<sequence length="545" mass="60544">MFKATMKFSFLTTGLFLFAVAASAQDTTGKKVRITSSFKPVLKEAAKINFNASPAVNDTSRPRLQYNIPDQNLNLAFQPGGLRPLALAVDTGGRWKNESSLKAGVGNYATPFVQLGLSAGDGKNSGVNFYAQHASSKGNIQYQDYSNTNAELNGFFKAGNTEWNARVGGSLDKYKKYGFQPKTMTFPDDSINVKYHTYRARLALRNINRTDLGLSYAPEISIDAFSDGLSNSESNSYINLPLQKTLGNSFEVDVAATANISTYKPHNKSSQTNNWFAISPSILYKTANINIQAGVRPAWDNKEPHLFPNLLAEVVSSDKRFSFQAGWTGYLRNAGFEYQAGINPWIWAPQTVYNSSIEERYAGIKGSVGDHFSYSAKLAFNTIKNQPLFTNDTINGGKSFRVINEPRMNVLNIGGEVGYTVGETFSVISNFQINQYSPKVAAKAWGLLPDEWKTTLRLQVLKDLYVNSELYAFDGTWYQKKGGGYGSLGSAFDLSAGLEFKVYKNIKIWGQFNNMLNQQYQRWNQYPVYGFNFLAGVVLSFGQIK</sequence>
<reference evidence="5 6" key="1">
    <citation type="journal article" date="2015" name="Int. J. Syst. Evol. Microbiol.">
        <title>Flavisolibacter ginsenosidimutans sp. nov., with ginsenoside-converting activity isolated from soil used for cultivating ginseng.</title>
        <authorList>
            <person name="Zhao Y."/>
            <person name="Liu Q."/>
            <person name="Kang M.S."/>
            <person name="Jin F."/>
            <person name="Yu H."/>
            <person name="Im W.T."/>
        </authorList>
    </citation>
    <scope>NUCLEOTIDE SEQUENCE [LARGE SCALE GENOMIC DNA]</scope>
    <source>
        <strain evidence="5 6">Gsoil 636</strain>
    </source>
</reference>
<dbReference type="Proteomes" id="UP000321204">
    <property type="component" value="Chromosome"/>
</dbReference>
<keyword evidence="6" id="KW-1185">Reference proteome</keyword>
<name>A0A5B8UDK8_9BACT</name>
<accession>A0A5B8UDK8</accession>
<feature type="chain" id="PRO_5023084999" evidence="4">
    <location>
        <begin position="25"/>
        <end position="545"/>
    </location>
</feature>
<dbReference type="RefSeq" id="WP_146781772.1">
    <property type="nucleotide sequence ID" value="NZ_BAABIO010000006.1"/>
</dbReference>
<keyword evidence="2" id="KW-0472">Membrane</keyword>